<keyword evidence="2" id="KW-1185">Reference proteome</keyword>
<dbReference type="InterPro" id="IPR029063">
    <property type="entry name" value="SAM-dependent_MTases_sf"/>
</dbReference>
<dbReference type="Proteomes" id="UP000194420">
    <property type="component" value="Unassembled WGS sequence"/>
</dbReference>
<dbReference type="OrthoDB" id="9777830at2"/>
<sequence>MAILSNEQVERLYDKNAGIYDRLVSGFRWAGLGRWRRDLVNRLELNAGDHVVDLCAGTGANLAFLLERVGPSGKVTLVDLSQGMLDQARRRAKRLRASNVEFVQSDVAAFRFPSETSAVISTFGLEMPPDYAAIIERASAALPTGGRMALLGLKHPERWPRWLIEIGILLTKPFGVAREYEEFRPWLPARQFLREVHFREFLAGCAYEFVGAKS</sequence>
<protein>
    <submittedName>
        <fullName evidence="1">Demethylmenaquinone methyltransferase / 2-methoxy-6-polyprenyl-1,4-benzoquinol methylase</fullName>
    </submittedName>
</protein>
<proteinExistence type="predicted"/>
<dbReference type="CDD" id="cd02440">
    <property type="entry name" value="AdoMet_MTases"/>
    <property type="match status" value="1"/>
</dbReference>
<gene>
    <name evidence="1" type="ORF">SAMN06297468_2385</name>
</gene>
<dbReference type="RefSeq" id="WP_086438278.1">
    <property type="nucleotide sequence ID" value="NZ_FXWG01000003.1"/>
</dbReference>
<dbReference type="GO" id="GO:0032259">
    <property type="term" value="P:methylation"/>
    <property type="evidence" value="ECO:0007669"/>
    <property type="project" value="UniProtKB-KW"/>
</dbReference>
<evidence type="ECO:0000313" key="1">
    <source>
        <dbReference type="EMBL" id="SMQ73976.1"/>
    </source>
</evidence>
<dbReference type="GO" id="GO:0008168">
    <property type="term" value="F:methyltransferase activity"/>
    <property type="evidence" value="ECO:0007669"/>
    <property type="project" value="UniProtKB-KW"/>
</dbReference>
<dbReference type="SUPFAM" id="SSF53335">
    <property type="entry name" value="S-adenosyl-L-methionine-dependent methyltransferases"/>
    <property type="match status" value="1"/>
</dbReference>
<dbReference type="Gene3D" id="3.40.50.150">
    <property type="entry name" value="Vaccinia Virus protein VP39"/>
    <property type="match status" value="1"/>
</dbReference>
<dbReference type="AlphaFoldDB" id="A0A1Y6FHY2"/>
<dbReference type="EMBL" id="FXWG01000003">
    <property type="protein sequence ID" value="SMQ73976.1"/>
    <property type="molecule type" value="Genomic_DNA"/>
</dbReference>
<dbReference type="Pfam" id="PF01209">
    <property type="entry name" value="Ubie_methyltran"/>
    <property type="match status" value="1"/>
</dbReference>
<name>A0A1Y6FHY2_9SPHN</name>
<organism evidence="1 2">
    <name type="scientific">Altererythrobacter xiamenensis</name>
    <dbReference type="NCBI Taxonomy" id="1316679"/>
    <lineage>
        <taxon>Bacteria</taxon>
        <taxon>Pseudomonadati</taxon>
        <taxon>Pseudomonadota</taxon>
        <taxon>Alphaproteobacteria</taxon>
        <taxon>Sphingomonadales</taxon>
        <taxon>Erythrobacteraceae</taxon>
        <taxon>Altererythrobacter</taxon>
    </lineage>
</organism>
<accession>A0A1Y6FHY2</accession>
<reference evidence="2" key="1">
    <citation type="submission" date="2017-04" db="EMBL/GenBank/DDBJ databases">
        <authorList>
            <person name="Varghese N."/>
            <person name="Submissions S."/>
        </authorList>
    </citation>
    <scope>NUCLEOTIDE SEQUENCE [LARGE SCALE GENOMIC DNA]</scope>
</reference>
<keyword evidence="1" id="KW-0808">Transferase</keyword>
<evidence type="ECO:0000313" key="2">
    <source>
        <dbReference type="Proteomes" id="UP000194420"/>
    </source>
</evidence>
<keyword evidence="1" id="KW-0489">Methyltransferase</keyword>
<dbReference type="PANTHER" id="PTHR43591">
    <property type="entry name" value="METHYLTRANSFERASE"/>
    <property type="match status" value="1"/>
</dbReference>